<feature type="non-terminal residue" evidence="2">
    <location>
        <position position="1"/>
    </location>
</feature>
<dbReference type="EMBL" id="BARS01016976">
    <property type="protein sequence ID" value="GAF92840.1"/>
    <property type="molecule type" value="Genomic_DNA"/>
</dbReference>
<evidence type="ECO:0000313" key="2">
    <source>
        <dbReference type="EMBL" id="GAF92840.1"/>
    </source>
</evidence>
<accession>X0UWL9</accession>
<dbReference type="AlphaFoldDB" id="X0UWL9"/>
<sequence length="32" mass="3925">LEDENKRLMNENGKRQLRIEQLEDQIKNLKTQ</sequence>
<keyword evidence="1" id="KW-0175">Coiled coil</keyword>
<feature type="coiled-coil region" evidence="1">
    <location>
        <begin position="5"/>
        <end position="32"/>
    </location>
</feature>
<proteinExistence type="predicted"/>
<protein>
    <submittedName>
        <fullName evidence="2">Uncharacterized protein</fullName>
    </submittedName>
</protein>
<evidence type="ECO:0000256" key="1">
    <source>
        <dbReference type="SAM" id="Coils"/>
    </source>
</evidence>
<name>X0UWL9_9ZZZZ</name>
<reference evidence="2" key="1">
    <citation type="journal article" date="2014" name="Front. Microbiol.">
        <title>High frequency of phylogenetically diverse reductive dehalogenase-homologous genes in deep subseafloor sedimentary metagenomes.</title>
        <authorList>
            <person name="Kawai M."/>
            <person name="Futagami T."/>
            <person name="Toyoda A."/>
            <person name="Takaki Y."/>
            <person name="Nishi S."/>
            <person name="Hori S."/>
            <person name="Arai W."/>
            <person name="Tsubouchi T."/>
            <person name="Morono Y."/>
            <person name="Uchiyama I."/>
            <person name="Ito T."/>
            <person name="Fujiyama A."/>
            <person name="Inagaki F."/>
            <person name="Takami H."/>
        </authorList>
    </citation>
    <scope>NUCLEOTIDE SEQUENCE</scope>
    <source>
        <strain evidence="2">Expedition CK06-06</strain>
    </source>
</reference>
<comment type="caution">
    <text evidence="2">The sequence shown here is derived from an EMBL/GenBank/DDBJ whole genome shotgun (WGS) entry which is preliminary data.</text>
</comment>
<gene>
    <name evidence="2" type="ORF">S01H1_27831</name>
</gene>
<organism evidence="2">
    <name type="scientific">marine sediment metagenome</name>
    <dbReference type="NCBI Taxonomy" id="412755"/>
    <lineage>
        <taxon>unclassified sequences</taxon>
        <taxon>metagenomes</taxon>
        <taxon>ecological metagenomes</taxon>
    </lineage>
</organism>